<protein>
    <recommendedName>
        <fullName evidence="2">Triosephosphate isomerase</fullName>
        <ecNumber evidence="2">5.3.1.1</ecNumber>
    </recommendedName>
</protein>
<dbReference type="PROSITE" id="PS51440">
    <property type="entry name" value="TIM_2"/>
    <property type="match status" value="1"/>
</dbReference>
<keyword evidence="4" id="KW-1185">Reference proteome</keyword>
<dbReference type="CDD" id="cd00311">
    <property type="entry name" value="TIM"/>
    <property type="match status" value="1"/>
</dbReference>
<dbReference type="SUPFAM" id="SSF51351">
    <property type="entry name" value="Triosephosphate isomerase (TIM)"/>
    <property type="match status" value="1"/>
</dbReference>
<dbReference type="InterPro" id="IPR035990">
    <property type="entry name" value="TIM_sf"/>
</dbReference>
<dbReference type="RefSeq" id="WP_311553849.1">
    <property type="nucleotide sequence ID" value="NZ_JAVREJ010000001.1"/>
</dbReference>
<keyword evidence="2" id="KW-0324">Glycolysis</keyword>
<proteinExistence type="inferred from homology"/>
<keyword evidence="2" id="KW-0963">Cytoplasm</keyword>
<dbReference type="InterPro" id="IPR000652">
    <property type="entry name" value="Triosephosphate_isomerase"/>
</dbReference>
<keyword evidence="1 2" id="KW-0413">Isomerase</keyword>
<comment type="catalytic activity">
    <reaction evidence="2">
        <text>D-glyceraldehyde 3-phosphate = dihydroxyacetone phosphate</text>
        <dbReference type="Rhea" id="RHEA:18585"/>
        <dbReference type="ChEBI" id="CHEBI:57642"/>
        <dbReference type="ChEBI" id="CHEBI:59776"/>
        <dbReference type="EC" id="5.3.1.1"/>
    </reaction>
</comment>
<comment type="subcellular location">
    <subcellularLocation>
        <location evidence="2">Cytoplasm</location>
    </subcellularLocation>
</comment>
<comment type="similarity">
    <text evidence="2">Belongs to the triosephosphate isomerase family.</text>
</comment>
<evidence type="ECO:0000256" key="1">
    <source>
        <dbReference type="ARBA" id="ARBA00023235"/>
    </source>
</evidence>
<dbReference type="PANTHER" id="PTHR21139">
    <property type="entry name" value="TRIOSEPHOSPHATE ISOMERASE"/>
    <property type="match status" value="1"/>
</dbReference>
<dbReference type="PANTHER" id="PTHR21139:SF2">
    <property type="entry name" value="TRIOSEPHOSPHATE ISOMERASE"/>
    <property type="match status" value="1"/>
</dbReference>
<evidence type="ECO:0000313" key="4">
    <source>
        <dbReference type="Proteomes" id="UP001183202"/>
    </source>
</evidence>
<dbReference type="Gene3D" id="3.20.20.70">
    <property type="entry name" value="Aldolase class I"/>
    <property type="match status" value="1"/>
</dbReference>
<reference evidence="4" key="1">
    <citation type="submission" date="2023-07" db="EMBL/GenBank/DDBJ databases">
        <title>30 novel species of actinomycetes from the DSMZ collection.</title>
        <authorList>
            <person name="Nouioui I."/>
        </authorList>
    </citation>
    <scope>NUCLEOTIDE SEQUENCE [LARGE SCALE GENOMIC DNA]</scope>
    <source>
        <strain evidence="4">DSM 45834</strain>
    </source>
</reference>
<evidence type="ECO:0000256" key="2">
    <source>
        <dbReference type="RuleBase" id="RU363013"/>
    </source>
</evidence>
<dbReference type="GO" id="GO:0016853">
    <property type="term" value="F:isomerase activity"/>
    <property type="evidence" value="ECO:0007669"/>
    <property type="project" value="UniProtKB-KW"/>
</dbReference>
<organism evidence="3 4">
    <name type="scientific">Pseudonocardia charpentierae</name>
    <dbReference type="NCBI Taxonomy" id="3075545"/>
    <lineage>
        <taxon>Bacteria</taxon>
        <taxon>Bacillati</taxon>
        <taxon>Actinomycetota</taxon>
        <taxon>Actinomycetes</taxon>
        <taxon>Pseudonocardiales</taxon>
        <taxon>Pseudonocardiaceae</taxon>
        <taxon>Pseudonocardia</taxon>
    </lineage>
</organism>
<evidence type="ECO:0000313" key="3">
    <source>
        <dbReference type="EMBL" id="MDT0347949.1"/>
    </source>
</evidence>
<dbReference type="Proteomes" id="UP001183202">
    <property type="component" value="Unassembled WGS sequence"/>
</dbReference>
<gene>
    <name evidence="3" type="ORF">RM445_00230</name>
</gene>
<comment type="pathway">
    <text evidence="2">Carbohydrate biosynthesis; gluconeogenesis.</text>
</comment>
<comment type="pathway">
    <text evidence="2">Carbohydrate degradation; glycolysis; D-glyceraldehyde 3-phosphate from glycerone phosphate: step 1/1.</text>
</comment>
<dbReference type="EMBL" id="JAVREJ010000001">
    <property type="protein sequence ID" value="MDT0347949.1"/>
    <property type="molecule type" value="Genomic_DNA"/>
</dbReference>
<dbReference type="Pfam" id="PF00121">
    <property type="entry name" value="TIM"/>
    <property type="match status" value="1"/>
</dbReference>
<name>A0ABU2N5F7_9PSEU</name>
<dbReference type="InterPro" id="IPR013785">
    <property type="entry name" value="Aldolase_TIM"/>
</dbReference>
<dbReference type="EC" id="5.3.1.1" evidence="2"/>
<accession>A0ABU2N5F7</accession>
<sequence>MARFFIGSSLKMYFGHKRTLEWVRGVAEICMDHPATTGGTVQFFAIPTFPSIPGVLELAQPAGIAVGGQDLHWEDVGPFTGEVSGAELAELGCTMVEIGHAERRAMFGETDEIVARKTLAGLRNGLAPVLCIGEPEPGAPAQAAERCIVQLESALAPARSSGTGGQLVVAYEPNWAIGAPEPAPPEYVSAVCRALREHVAGDELFPDAKVIYGGSAGPGLLPRIAADVDGMFLGRFAHDPAAVRRILDEVDQL</sequence>
<comment type="subunit">
    <text evidence="2">Homodimer.</text>
</comment>
<comment type="caution">
    <text evidence="3">The sequence shown here is derived from an EMBL/GenBank/DDBJ whole genome shotgun (WGS) entry which is preliminary data.</text>
</comment>
<keyword evidence="2" id="KW-0312">Gluconeogenesis</keyword>